<dbReference type="Proteomes" id="UP000288388">
    <property type="component" value="Unassembled WGS sequence"/>
</dbReference>
<feature type="transmembrane region" description="Helical" evidence="5">
    <location>
        <begin position="12"/>
        <end position="30"/>
    </location>
</feature>
<dbReference type="GO" id="GO:0006508">
    <property type="term" value="P:proteolysis"/>
    <property type="evidence" value="ECO:0007669"/>
    <property type="project" value="UniProtKB-KW"/>
</dbReference>
<dbReference type="GO" id="GO:0008234">
    <property type="term" value="F:cysteine-type peptidase activity"/>
    <property type="evidence" value="ECO:0007669"/>
    <property type="project" value="UniProtKB-KW"/>
</dbReference>
<proteinExistence type="predicted"/>
<evidence type="ECO:0000256" key="5">
    <source>
        <dbReference type="SAM" id="Phobius"/>
    </source>
</evidence>
<evidence type="ECO:0000256" key="1">
    <source>
        <dbReference type="ARBA" id="ARBA00022670"/>
    </source>
</evidence>
<dbReference type="InterPro" id="IPR005754">
    <property type="entry name" value="Sortase"/>
</dbReference>
<evidence type="ECO:0000256" key="2">
    <source>
        <dbReference type="ARBA" id="ARBA00022801"/>
    </source>
</evidence>
<sequence length="234" mass="26666">MRKRLTILRKIKFSSIVCFLLLVVGLMLIFNNQIKTFMISRQTETNRISQYTVSDVEKNLKKKANYDFDSVKSIDSEMVLKEQFKNNDLPVIGGINIPEVKIELPILKGVDNKVLLTGAGTLKEEQKMGEGNYALASHRTSDPKLLFTPLDDVSIDTRIYLTDLKKIYIYKVVMKKIVDPSQVQLIDDVEAKKLVTLVTCGDIEGNTRLVVQGEIFQTIAYQKASRKLKMLFEE</sequence>
<dbReference type="Pfam" id="PF04203">
    <property type="entry name" value="Sortase"/>
    <property type="match status" value="1"/>
</dbReference>
<keyword evidence="5" id="KW-0812">Transmembrane</keyword>
<dbReference type="EMBL" id="RYZS01000001">
    <property type="protein sequence ID" value="RVU95101.1"/>
    <property type="molecule type" value="Genomic_DNA"/>
</dbReference>
<organism evidence="6 7">
    <name type="scientific">Enterococcus avium</name>
    <name type="common">Streptococcus avium</name>
    <dbReference type="NCBI Taxonomy" id="33945"/>
    <lineage>
        <taxon>Bacteria</taxon>
        <taxon>Bacillati</taxon>
        <taxon>Bacillota</taxon>
        <taxon>Bacilli</taxon>
        <taxon>Lactobacillales</taxon>
        <taxon>Enterococcaceae</taxon>
        <taxon>Enterococcus</taxon>
    </lineage>
</organism>
<keyword evidence="3" id="KW-0788">Thiol protease</keyword>
<keyword evidence="2" id="KW-0378">Hydrolase</keyword>
<keyword evidence="5" id="KW-0472">Membrane</keyword>
<dbReference type="InterPro" id="IPR042007">
    <property type="entry name" value="Sortase_A"/>
</dbReference>
<evidence type="ECO:0000313" key="7">
    <source>
        <dbReference type="Proteomes" id="UP000288388"/>
    </source>
</evidence>
<keyword evidence="1" id="KW-0645">Protease</keyword>
<evidence type="ECO:0000256" key="4">
    <source>
        <dbReference type="PIRSR" id="PIRSR605754-1"/>
    </source>
</evidence>
<keyword evidence="5" id="KW-1133">Transmembrane helix</keyword>
<feature type="active site" description="Acyl-thioester intermediate" evidence="4">
    <location>
        <position position="200"/>
    </location>
</feature>
<dbReference type="NCBIfam" id="TIGR01076">
    <property type="entry name" value="sortase_fam"/>
    <property type="match status" value="1"/>
</dbReference>
<dbReference type="SUPFAM" id="SSF63817">
    <property type="entry name" value="Sortase"/>
    <property type="match status" value="1"/>
</dbReference>
<dbReference type="Gene3D" id="2.40.260.10">
    <property type="entry name" value="Sortase"/>
    <property type="match status" value="1"/>
</dbReference>
<evidence type="ECO:0000313" key="6">
    <source>
        <dbReference type="EMBL" id="RVU95101.1"/>
    </source>
</evidence>
<protein>
    <submittedName>
        <fullName evidence="6">Class A sortase</fullName>
    </submittedName>
</protein>
<feature type="active site" description="Proton donor/acceptor" evidence="4">
    <location>
        <position position="138"/>
    </location>
</feature>
<reference evidence="6 7" key="1">
    <citation type="submission" date="2018-12" db="EMBL/GenBank/DDBJ databases">
        <title>A novel vanA-carrying plasmid in a clinical isolate of Enterococcus avium.</title>
        <authorList>
            <person name="Bernasconi O.J."/>
            <person name="Luzzaro F."/>
            <person name="Endimiani A."/>
        </authorList>
    </citation>
    <scope>NUCLEOTIDE SEQUENCE [LARGE SCALE GENOMIC DNA]</scope>
    <source>
        <strain evidence="6 7">LC0559/18</strain>
    </source>
</reference>
<dbReference type="AlphaFoldDB" id="A0A437UNC5"/>
<dbReference type="InterPro" id="IPR023365">
    <property type="entry name" value="Sortase_dom-sf"/>
</dbReference>
<accession>A0A437UNC5</accession>
<evidence type="ECO:0000256" key="3">
    <source>
        <dbReference type="ARBA" id="ARBA00022807"/>
    </source>
</evidence>
<gene>
    <name evidence="6" type="ORF">EK398_09785</name>
</gene>
<name>A0A437UNC5_ENTAV</name>
<dbReference type="CDD" id="cd06165">
    <property type="entry name" value="Sortase_A"/>
    <property type="match status" value="1"/>
</dbReference>
<comment type="caution">
    <text evidence="6">The sequence shown here is derived from an EMBL/GenBank/DDBJ whole genome shotgun (WGS) entry which is preliminary data.</text>
</comment>